<evidence type="ECO:0000256" key="5">
    <source>
        <dbReference type="SAM" id="MobiDB-lite"/>
    </source>
</evidence>
<dbReference type="InterPro" id="IPR029071">
    <property type="entry name" value="Ubiquitin-like_domsf"/>
</dbReference>
<evidence type="ECO:0000256" key="1">
    <source>
        <dbReference type="ARBA" id="ARBA00004496"/>
    </source>
</evidence>
<evidence type="ECO:0000256" key="4">
    <source>
        <dbReference type="ARBA" id="ARBA00022737"/>
    </source>
</evidence>
<keyword evidence="4" id="KW-0677">Repeat</keyword>
<evidence type="ECO:0000256" key="3">
    <source>
        <dbReference type="ARBA" id="ARBA00022614"/>
    </source>
</evidence>
<dbReference type="Pfam" id="PF14560">
    <property type="entry name" value="Ubiquitin_2"/>
    <property type="match status" value="1"/>
</dbReference>
<keyword evidence="2" id="KW-0963">Cytoplasm</keyword>
<comment type="subcellular location">
    <subcellularLocation>
        <location evidence="1">Cytoplasm</location>
    </subcellularLocation>
</comment>
<name>A0A9P0CT18_9CUCU</name>
<organism evidence="7 8">
    <name type="scientific">Psylliodes chrysocephalus</name>
    <dbReference type="NCBI Taxonomy" id="3402493"/>
    <lineage>
        <taxon>Eukaryota</taxon>
        <taxon>Metazoa</taxon>
        <taxon>Ecdysozoa</taxon>
        <taxon>Arthropoda</taxon>
        <taxon>Hexapoda</taxon>
        <taxon>Insecta</taxon>
        <taxon>Pterygota</taxon>
        <taxon>Neoptera</taxon>
        <taxon>Endopterygota</taxon>
        <taxon>Coleoptera</taxon>
        <taxon>Polyphaga</taxon>
        <taxon>Cucujiformia</taxon>
        <taxon>Chrysomeloidea</taxon>
        <taxon>Chrysomelidae</taxon>
        <taxon>Galerucinae</taxon>
        <taxon>Alticini</taxon>
        <taxon>Psylliodes</taxon>
    </lineage>
</organism>
<accession>A0A9P0CT18</accession>
<dbReference type="InterPro" id="IPR032675">
    <property type="entry name" value="LRR_dom_sf"/>
</dbReference>
<dbReference type="Gene3D" id="3.80.10.10">
    <property type="entry name" value="Ribonuclease Inhibitor"/>
    <property type="match status" value="3"/>
</dbReference>
<dbReference type="PANTHER" id="PTHR46545">
    <property type="entry name" value="LEUCINE-RICH REPEAT-CONTAINING PROTEIN 51"/>
    <property type="match status" value="1"/>
</dbReference>
<feature type="region of interest" description="Disordered" evidence="5">
    <location>
        <begin position="448"/>
        <end position="475"/>
    </location>
</feature>
<evidence type="ECO:0000259" key="6">
    <source>
        <dbReference type="Pfam" id="PF14560"/>
    </source>
</evidence>
<proteinExistence type="predicted"/>
<keyword evidence="8" id="KW-1185">Reference proteome</keyword>
<dbReference type="SUPFAM" id="SSF52058">
    <property type="entry name" value="L domain-like"/>
    <property type="match status" value="1"/>
</dbReference>
<protein>
    <recommendedName>
        <fullName evidence="6">Ubiquitin-like domain-containing protein</fullName>
    </recommendedName>
</protein>
<dbReference type="Proteomes" id="UP001153636">
    <property type="component" value="Chromosome 15"/>
</dbReference>
<sequence length="475" mass="54335">MSSLLEALEQKYGESSTDSDGSEDEGISVSIFVPCKSPRAIVPALLVLNDCDIATAGEKEALVAKCAAVEELDLAKNKLQEWPELNKEIKWQQLKSLVLNSTYVSWDSVQEILDHLPNLEELHLSLNDYNNVRLHPEESKNCDSAKNDNTDEKNDVDKLCLCSSYKLKHKHSNLKVFYFNGNPIEDWKEVVKLGYAFPNLETLVLAECPIKTLDVNGEVVEGANMNFERSDSECESCTDKESPHDGFRNLKVINMNSTNISAWDDVERLAKFPNLECVRIQACPIWESNEYTEHERRQLLIARLPNIKTLNGGGLISAEEREDAERAFIRYYMDKPESDQPERYFELIKIHGKLDPLVNVDLRPEKKVKVTFTCGENSEVRSLDLFRTVWNLKVKLEGFAGFSANKMRLFYVDKDLTDIQGPELMKFPNKRLYSYNIRNGDEIIIDCKTKPSESKQPDTSDEDYTDGDEFEQDFK</sequence>
<feature type="domain" description="Ubiquitin-like" evidence="6">
    <location>
        <begin position="368"/>
        <end position="445"/>
    </location>
</feature>
<reference evidence="7" key="1">
    <citation type="submission" date="2022-01" db="EMBL/GenBank/DDBJ databases">
        <authorList>
            <person name="King R."/>
        </authorList>
    </citation>
    <scope>NUCLEOTIDE SEQUENCE</scope>
</reference>
<keyword evidence="3" id="KW-0433">Leucine-rich repeat</keyword>
<dbReference type="SUPFAM" id="SSF54236">
    <property type="entry name" value="Ubiquitin-like"/>
    <property type="match status" value="1"/>
</dbReference>
<dbReference type="FunFam" id="3.80.10.10:FF:000846">
    <property type="entry name" value="Predicted protein"/>
    <property type="match status" value="1"/>
</dbReference>
<evidence type="ECO:0000313" key="7">
    <source>
        <dbReference type="EMBL" id="CAH1103706.1"/>
    </source>
</evidence>
<gene>
    <name evidence="7" type="ORF">PSYICH_LOCUS4942</name>
</gene>
<dbReference type="AlphaFoldDB" id="A0A9P0CT18"/>
<dbReference type="InterPro" id="IPR000626">
    <property type="entry name" value="Ubiquitin-like_dom"/>
</dbReference>
<dbReference type="OrthoDB" id="5855206at2759"/>
<feature type="compositionally biased region" description="Basic and acidic residues" evidence="5">
    <location>
        <begin position="448"/>
        <end position="458"/>
    </location>
</feature>
<dbReference type="PANTHER" id="PTHR46545:SF1">
    <property type="entry name" value="LEUCINE-RICH REPEAT-CONTAINING PROTEIN 51"/>
    <property type="match status" value="1"/>
</dbReference>
<dbReference type="GO" id="GO:0005737">
    <property type="term" value="C:cytoplasm"/>
    <property type="evidence" value="ECO:0007669"/>
    <property type="project" value="UniProtKB-SubCell"/>
</dbReference>
<feature type="compositionally biased region" description="Acidic residues" evidence="5">
    <location>
        <begin position="459"/>
        <end position="475"/>
    </location>
</feature>
<dbReference type="EMBL" id="OV651827">
    <property type="protein sequence ID" value="CAH1103706.1"/>
    <property type="molecule type" value="Genomic_DNA"/>
</dbReference>
<evidence type="ECO:0000256" key="2">
    <source>
        <dbReference type="ARBA" id="ARBA00022490"/>
    </source>
</evidence>
<evidence type="ECO:0000313" key="8">
    <source>
        <dbReference type="Proteomes" id="UP001153636"/>
    </source>
</evidence>